<reference evidence="1 2" key="1">
    <citation type="journal article" date="2015" name="Nature">
        <title>rRNA introns, odd ribosomes, and small enigmatic genomes across a large radiation of phyla.</title>
        <authorList>
            <person name="Brown C.T."/>
            <person name="Hug L.A."/>
            <person name="Thomas B.C."/>
            <person name="Sharon I."/>
            <person name="Castelle C.J."/>
            <person name="Singh A."/>
            <person name="Wilkins M.J."/>
            <person name="Williams K.H."/>
            <person name="Banfield J.F."/>
        </authorList>
    </citation>
    <scope>NUCLEOTIDE SEQUENCE [LARGE SCALE GENOMIC DNA]</scope>
</reference>
<evidence type="ECO:0000313" key="2">
    <source>
        <dbReference type="Proteomes" id="UP000034224"/>
    </source>
</evidence>
<accession>A0A0G1WA14</accession>
<dbReference type="AlphaFoldDB" id="A0A0G1WA14"/>
<dbReference type="EMBL" id="LCQK01000001">
    <property type="protein sequence ID" value="KKW15460.1"/>
    <property type="molecule type" value="Genomic_DNA"/>
</dbReference>
<comment type="caution">
    <text evidence="1">The sequence shown here is derived from an EMBL/GenBank/DDBJ whole genome shotgun (WGS) entry which is preliminary data.</text>
</comment>
<dbReference type="Proteomes" id="UP000034224">
    <property type="component" value="Unassembled WGS sequence"/>
</dbReference>
<protein>
    <submittedName>
        <fullName evidence="1">Uncharacterized protein</fullName>
    </submittedName>
</protein>
<dbReference type="STRING" id="1618665.UY55_C0001G0214"/>
<organism evidence="1 2">
    <name type="scientific">Candidatus Jorgensenbacteria bacterium GW2011_GWB1_50_10</name>
    <dbReference type="NCBI Taxonomy" id="1618665"/>
    <lineage>
        <taxon>Bacteria</taxon>
        <taxon>Candidatus Joergenseniibacteriota</taxon>
    </lineage>
</organism>
<gene>
    <name evidence="1" type="ORF">UY55_C0001G0214</name>
</gene>
<evidence type="ECO:0000313" key="1">
    <source>
        <dbReference type="EMBL" id="KKW15460.1"/>
    </source>
</evidence>
<proteinExistence type="predicted"/>
<name>A0A0G1WA14_9BACT</name>
<sequence length="87" mass="9852">MVERFIKPEERTGDSLSVQETNEAQLRLMELAGVADTPARAAWIAENSGAFRELLNDPDFRQLVRDGNFDEAKLRLDNFKAEEQKAA</sequence>